<dbReference type="SUPFAM" id="SSF56436">
    <property type="entry name" value="C-type lectin-like"/>
    <property type="match status" value="1"/>
</dbReference>
<reference evidence="2 3" key="1">
    <citation type="submission" date="2021-02" db="EMBL/GenBank/DDBJ databases">
        <title>Paracoccus methylovroum sp.nov., a new methanol and methylamine utilizing methylotrophic denitrifer.</title>
        <authorList>
            <person name="Timsy T."/>
            <person name="Behrendt U."/>
            <person name="Ulrich A."/>
            <person name="Spanner T."/>
            <person name="Foesel B.U."/>
            <person name="Horn M.A."/>
            <person name="Kolb S."/>
        </authorList>
    </citation>
    <scope>NUCLEOTIDE SEQUENCE [LARGE SCALE GENOMIC DNA]</scope>
    <source>
        <strain evidence="2 3">H4-D09</strain>
    </source>
</reference>
<dbReference type="Gene3D" id="3.90.1580.10">
    <property type="entry name" value="paralog of FGE (formylglycine-generating enzyme)"/>
    <property type="match status" value="1"/>
</dbReference>
<accession>A0ABX7JEU5</accession>
<dbReference type="EMBL" id="CP070368">
    <property type="protein sequence ID" value="QRZ12767.1"/>
    <property type="molecule type" value="Genomic_DNA"/>
</dbReference>
<keyword evidence="3" id="KW-1185">Reference proteome</keyword>
<evidence type="ECO:0000259" key="1">
    <source>
        <dbReference type="Pfam" id="PF03781"/>
    </source>
</evidence>
<organism evidence="2 3">
    <name type="scientific">Paracoccus methylovorus</name>
    <dbReference type="NCBI Taxonomy" id="2812658"/>
    <lineage>
        <taxon>Bacteria</taxon>
        <taxon>Pseudomonadati</taxon>
        <taxon>Pseudomonadota</taxon>
        <taxon>Alphaproteobacteria</taxon>
        <taxon>Rhodobacterales</taxon>
        <taxon>Paracoccaceae</taxon>
        <taxon>Paracoccus</taxon>
    </lineage>
</organism>
<sequence>MIEQRTLEDLASYALDGLLICGTTNPDAWHGSAAKPACPMASSTCPGGEVTPSSRTITTAPRARSDILRRSVPAAPWCGALKCANWRLPKGAGSSLEGRGDHPVVHVSWNDAQAYAA</sequence>
<feature type="domain" description="Sulfatase-modifying factor enzyme-like" evidence="1">
    <location>
        <begin position="73"/>
        <end position="117"/>
    </location>
</feature>
<dbReference type="InterPro" id="IPR016187">
    <property type="entry name" value="CTDL_fold"/>
</dbReference>
<name>A0ABX7JEU5_9RHOB</name>
<dbReference type="InterPro" id="IPR042095">
    <property type="entry name" value="SUMF_sf"/>
</dbReference>
<evidence type="ECO:0000313" key="2">
    <source>
        <dbReference type="EMBL" id="QRZ12767.1"/>
    </source>
</evidence>
<dbReference type="Pfam" id="PF03781">
    <property type="entry name" value="FGE-sulfatase"/>
    <property type="match status" value="1"/>
</dbReference>
<proteinExistence type="predicted"/>
<dbReference type="Proteomes" id="UP000663629">
    <property type="component" value="Chromosome 1"/>
</dbReference>
<evidence type="ECO:0000313" key="3">
    <source>
        <dbReference type="Proteomes" id="UP000663629"/>
    </source>
</evidence>
<dbReference type="InterPro" id="IPR005532">
    <property type="entry name" value="SUMF_dom"/>
</dbReference>
<protein>
    <submittedName>
        <fullName evidence="2">SUMF1/EgtB/PvdO family nonheme iron enzyme</fullName>
    </submittedName>
</protein>
<gene>
    <name evidence="2" type="ORF">JWJ88_09120</name>
</gene>